<evidence type="ECO:0000256" key="1">
    <source>
        <dbReference type="SAM" id="Phobius"/>
    </source>
</evidence>
<organism evidence="2 3">
    <name type="scientific">Georgenia soli</name>
    <dbReference type="NCBI Taxonomy" id="638953"/>
    <lineage>
        <taxon>Bacteria</taxon>
        <taxon>Bacillati</taxon>
        <taxon>Actinomycetota</taxon>
        <taxon>Actinomycetes</taxon>
        <taxon>Micrococcales</taxon>
        <taxon>Bogoriellaceae</taxon>
        <taxon>Georgenia</taxon>
    </lineage>
</organism>
<dbReference type="RefSeq" id="WP_098484311.1">
    <property type="nucleotide sequence ID" value="NZ_PDJI01000004.1"/>
</dbReference>
<feature type="transmembrane region" description="Helical" evidence="1">
    <location>
        <begin position="129"/>
        <end position="149"/>
    </location>
</feature>
<dbReference type="Proteomes" id="UP000222106">
    <property type="component" value="Unassembled WGS sequence"/>
</dbReference>
<keyword evidence="1" id="KW-0812">Transmembrane</keyword>
<keyword evidence="3" id="KW-1185">Reference proteome</keyword>
<dbReference type="AlphaFoldDB" id="A0A2A9EQ73"/>
<comment type="caution">
    <text evidence="2">The sequence shown here is derived from an EMBL/GenBank/DDBJ whole genome shotgun (WGS) entry which is preliminary data.</text>
</comment>
<keyword evidence="1" id="KW-0472">Membrane</keyword>
<proteinExistence type="predicted"/>
<feature type="transmembrane region" description="Helical" evidence="1">
    <location>
        <begin position="232"/>
        <end position="256"/>
    </location>
</feature>
<feature type="transmembrane region" description="Helical" evidence="1">
    <location>
        <begin position="262"/>
        <end position="286"/>
    </location>
</feature>
<feature type="transmembrane region" description="Helical" evidence="1">
    <location>
        <begin position="185"/>
        <end position="208"/>
    </location>
</feature>
<sequence>MAVSLLLLVLVPVALGAVLATWVARLGHGSRPENTPSATLAAARRHENATAALGLAGGIAVAVVAVLGAGNGARLVPGAPGLVAALGPACGALVHLAVHAVGESTWPRPAGTVRSAALRRRTVRDLTGARLGLLLATSAVLAVALALFISTADESGRAVPVLITPEDAAAGIGGGASGPYPGTPYAVPLLLALVLVLGGTAWVLHLVARRPAVTGTLREDDLRLRRTSARRVLGGVQLFVGGEAAAAILVAAAALGNAGWSLAAWLAVAVAAPVGVGSLVAAAQAFTPGDPRPGRETVAVGPVRP</sequence>
<keyword evidence="1" id="KW-1133">Transmembrane helix</keyword>
<evidence type="ECO:0000313" key="2">
    <source>
        <dbReference type="EMBL" id="PFG40390.1"/>
    </source>
</evidence>
<feature type="transmembrane region" description="Helical" evidence="1">
    <location>
        <begin position="49"/>
        <end position="69"/>
    </location>
</feature>
<reference evidence="2 3" key="1">
    <citation type="submission" date="2017-10" db="EMBL/GenBank/DDBJ databases">
        <title>Sequencing the genomes of 1000 actinobacteria strains.</title>
        <authorList>
            <person name="Klenk H.-P."/>
        </authorList>
    </citation>
    <scope>NUCLEOTIDE SEQUENCE [LARGE SCALE GENOMIC DNA]</scope>
    <source>
        <strain evidence="2 3">DSM 21838</strain>
    </source>
</reference>
<dbReference type="EMBL" id="PDJI01000004">
    <property type="protein sequence ID" value="PFG40390.1"/>
    <property type="molecule type" value="Genomic_DNA"/>
</dbReference>
<protein>
    <submittedName>
        <fullName evidence="2">Uncharacterized protein</fullName>
    </submittedName>
</protein>
<name>A0A2A9EQ73_9MICO</name>
<accession>A0A2A9EQ73</accession>
<gene>
    <name evidence="2" type="ORF">ATJ97_2918</name>
</gene>
<evidence type="ECO:0000313" key="3">
    <source>
        <dbReference type="Proteomes" id="UP000222106"/>
    </source>
</evidence>